<gene>
    <name evidence="2" type="ORF">HZS54_25260</name>
</gene>
<dbReference type="EMBL" id="CP058909">
    <property type="protein sequence ID" value="QLH84750.1"/>
    <property type="molecule type" value="Genomic_DNA"/>
</dbReference>
<feature type="transmembrane region" description="Helical" evidence="1">
    <location>
        <begin position="35"/>
        <end position="56"/>
    </location>
</feature>
<dbReference type="GeneID" id="56085975"/>
<evidence type="ECO:0000313" key="3">
    <source>
        <dbReference type="Proteomes" id="UP000509346"/>
    </source>
</evidence>
<keyword evidence="1" id="KW-0472">Membrane</keyword>
<keyword evidence="1" id="KW-1133">Transmembrane helix</keyword>
<dbReference type="RefSeq" id="WP_179919828.1">
    <property type="nucleotide sequence ID" value="NZ_CP058909.1"/>
</dbReference>
<proteinExistence type="predicted"/>
<dbReference type="AlphaFoldDB" id="A0A7D5TCL9"/>
<evidence type="ECO:0000313" key="2">
    <source>
        <dbReference type="EMBL" id="QLH84750.1"/>
    </source>
</evidence>
<dbReference type="InterPro" id="IPR055757">
    <property type="entry name" value="DUF7333"/>
</dbReference>
<keyword evidence="1" id="KW-0812">Transmembrane</keyword>
<dbReference type="KEGG" id="hpel:HZS54_25260"/>
<accession>A0A7D5TCL9</accession>
<protein>
    <submittedName>
        <fullName evidence="2">Uncharacterized protein</fullName>
    </submittedName>
</protein>
<dbReference type="Proteomes" id="UP000509346">
    <property type="component" value="Chromosome"/>
</dbReference>
<dbReference type="Pfam" id="PF24020">
    <property type="entry name" value="DUF7333"/>
    <property type="match status" value="1"/>
</dbReference>
<sequence>MELDLPKTVAAFAVLIAVGVGGLVGAPIPMGTDTILMMVAPSMVVFGLICLAIGVAHGQYRAGATR</sequence>
<keyword evidence="3" id="KW-1185">Reference proteome</keyword>
<name>A0A7D5TCL9_9EURY</name>
<dbReference type="OrthoDB" id="214577at2157"/>
<evidence type="ECO:0000256" key="1">
    <source>
        <dbReference type="SAM" id="Phobius"/>
    </source>
</evidence>
<organism evidence="2 3">
    <name type="scientific">Halosimplex pelagicum</name>
    <dbReference type="NCBI Taxonomy" id="869886"/>
    <lineage>
        <taxon>Archaea</taxon>
        <taxon>Methanobacteriati</taxon>
        <taxon>Methanobacteriota</taxon>
        <taxon>Stenosarchaea group</taxon>
        <taxon>Halobacteria</taxon>
        <taxon>Halobacteriales</taxon>
        <taxon>Haloarculaceae</taxon>
        <taxon>Halosimplex</taxon>
    </lineage>
</organism>
<reference evidence="2 3" key="1">
    <citation type="submission" date="2020-07" db="EMBL/GenBank/DDBJ databases">
        <title>Halosimplex litoreum sp. nov. and Halosimplex rubrum sp. nov., isolated from different salt environments.</title>
        <authorList>
            <person name="Cui H."/>
        </authorList>
    </citation>
    <scope>NUCLEOTIDE SEQUENCE [LARGE SCALE GENOMIC DNA]</scope>
    <source>
        <strain evidence="2 3">R2</strain>
    </source>
</reference>